<sequence>MASSSASADVKPELGSQPSSSSSSSSSAASAAAAAPSRPVLFWGSGSPPAWRVCAVLLEKGVDFDGRRVQFDSGFLKTPEFLALNPRGLVPSLIDGDLVLYESLAILHYLEDKYPAVRLIPKEPAAKARCLMRMQEANNASSAAGEVVYYVRRTRPESINFPYLRCKFAVLAEELKLWESYLAGAEYLAGPGQGVSLADFAFFPNLAYMVRLGLELEPNYPNLKAYFCRMCARKSILASWPPHWLKSHGLPCLSSSILPPVEGATREACEAVAASAGAGSVPPTDVPCSRMNTADRCPVSARDVVAAAARGEESPAKC</sequence>
<dbReference type="OrthoDB" id="2309723at2759"/>
<dbReference type="PROSITE" id="PS50404">
    <property type="entry name" value="GST_NTER"/>
    <property type="match status" value="1"/>
</dbReference>
<evidence type="ECO:0000256" key="2">
    <source>
        <dbReference type="SAM" id="MobiDB-lite"/>
    </source>
</evidence>
<feature type="region of interest" description="Disordered" evidence="2">
    <location>
        <begin position="1"/>
        <end position="29"/>
    </location>
</feature>
<dbReference type="InterPro" id="IPR040079">
    <property type="entry name" value="Glutathione_S-Trfase"/>
</dbReference>
<feature type="domain" description="GST C-terminal" evidence="4">
    <location>
        <begin position="123"/>
        <end position="261"/>
    </location>
</feature>
<name>A0A5A8D9F4_CAFRO</name>
<dbReference type="Gene3D" id="3.40.30.10">
    <property type="entry name" value="Glutaredoxin"/>
    <property type="match status" value="1"/>
</dbReference>
<dbReference type="InterPro" id="IPR004046">
    <property type="entry name" value="GST_C"/>
</dbReference>
<dbReference type="PANTHER" id="PTHR44051">
    <property type="entry name" value="GLUTATHIONE S-TRANSFERASE-RELATED"/>
    <property type="match status" value="1"/>
</dbReference>
<dbReference type="SFLD" id="SFLDG00358">
    <property type="entry name" value="Main_(cytGST)"/>
    <property type="match status" value="1"/>
</dbReference>
<feature type="domain" description="GST N-terminal" evidence="3">
    <location>
        <begin position="37"/>
        <end position="118"/>
    </location>
</feature>
<organism evidence="7 10">
    <name type="scientific">Cafeteria roenbergensis</name>
    <name type="common">Marine flagellate</name>
    <dbReference type="NCBI Taxonomy" id="33653"/>
    <lineage>
        <taxon>Eukaryota</taxon>
        <taxon>Sar</taxon>
        <taxon>Stramenopiles</taxon>
        <taxon>Bigyra</taxon>
        <taxon>Opalozoa</taxon>
        <taxon>Bicosoecida</taxon>
        <taxon>Cafeteriaceae</taxon>
        <taxon>Cafeteria</taxon>
    </lineage>
</organism>
<dbReference type="InterPro" id="IPR036249">
    <property type="entry name" value="Thioredoxin-like_sf"/>
</dbReference>
<gene>
    <name evidence="5" type="ORF">CROE0942_LOCUS7514</name>
    <name evidence="8" type="ORF">FNF27_03838</name>
    <name evidence="7" type="ORF">FNF28_05143</name>
    <name evidence="6" type="ORF">FNF31_04375</name>
</gene>
<accession>A0A5A8D9F4</accession>
<evidence type="ECO:0000313" key="11">
    <source>
        <dbReference type="Proteomes" id="UP000325113"/>
    </source>
</evidence>
<proteinExistence type="inferred from homology"/>
<dbReference type="SFLD" id="SFLDS00019">
    <property type="entry name" value="Glutathione_Transferase_(cytos"/>
    <property type="match status" value="1"/>
</dbReference>
<dbReference type="SUPFAM" id="SSF52833">
    <property type="entry name" value="Thioredoxin-like"/>
    <property type="match status" value="1"/>
</dbReference>
<dbReference type="EMBL" id="VLTO01000020">
    <property type="protein sequence ID" value="KAA0174715.1"/>
    <property type="molecule type" value="Genomic_DNA"/>
</dbReference>
<reference evidence="5" key="2">
    <citation type="submission" date="2021-01" db="EMBL/GenBank/DDBJ databases">
        <authorList>
            <person name="Corre E."/>
            <person name="Pelletier E."/>
            <person name="Niang G."/>
            <person name="Scheremetjew M."/>
            <person name="Finn R."/>
            <person name="Kale V."/>
            <person name="Holt S."/>
            <person name="Cochrane G."/>
            <person name="Meng A."/>
            <person name="Brown T."/>
            <person name="Cohen L."/>
        </authorList>
    </citation>
    <scope>NUCLEOTIDE SEQUENCE</scope>
    <source>
        <strain evidence="5">E4-10</strain>
    </source>
</reference>
<dbReference type="Gene3D" id="1.20.1050.10">
    <property type="match status" value="1"/>
</dbReference>
<evidence type="ECO:0000313" key="6">
    <source>
        <dbReference type="EMBL" id="KAA0160358.1"/>
    </source>
</evidence>
<evidence type="ECO:0000259" key="3">
    <source>
        <dbReference type="PROSITE" id="PS50404"/>
    </source>
</evidence>
<feature type="compositionally biased region" description="Low complexity" evidence="2">
    <location>
        <begin position="18"/>
        <end position="29"/>
    </location>
</feature>
<evidence type="ECO:0000313" key="8">
    <source>
        <dbReference type="EMBL" id="KAA0174715.1"/>
    </source>
</evidence>
<evidence type="ECO:0000313" key="5">
    <source>
        <dbReference type="EMBL" id="CAD8563137.1"/>
    </source>
</evidence>
<dbReference type="SUPFAM" id="SSF47616">
    <property type="entry name" value="GST C-terminal domain-like"/>
    <property type="match status" value="1"/>
</dbReference>
<evidence type="ECO:0000313" key="9">
    <source>
        <dbReference type="Proteomes" id="UP000322899"/>
    </source>
</evidence>
<evidence type="ECO:0000259" key="4">
    <source>
        <dbReference type="PROSITE" id="PS50405"/>
    </source>
</evidence>
<dbReference type="AlphaFoldDB" id="A0A5A8D9F4"/>
<evidence type="ECO:0000313" key="7">
    <source>
        <dbReference type="EMBL" id="KAA0161194.1"/>
    </source>
</evidence>
<evidence type="ECO:0000313" key="10">
    <source>
        <dbReference type="Proteomes" id="UP000324907"/>
    </source>
</evidence>
<dbReference type="EMBL" id="HBET01010875">
    <property type="protein sequence ID" value="CAD8563137.1"/>
    <property type="molecule type" value="Transcribed_RNA"/>
</dbReference>
<dbReference type="Pfam" id="PF00043">
    <property type="entry name" value="GST_C"/>
    <property type="match status" value="1"/>
</dbReference>
<dbReference type="CDD" id="cd00299">
    <property type="entry name" value="GST_C_family"/>
    <property type="match status" value="1"/>
</dbReference>
<dbReference type="PROSITE" id="PS50405">
    <property type="entry name" value="GST_CTER"/>
    <property type="match status" value="1"/>
</dbReference>
<dbReference type="Proteomes" id="UP000322899">
    <property type="component" value="Unassembled WGS sequence"/>
</dbReference>
<dbReference type="InterPro" id="IPR010987">
    <property type="entry name" value="Glutathione-S-Trfase_C-like"/>
</dbReference>
<dbReference type="InterPro" id="IPR036282">
    <property type="entry name" value="Glutathione-S-Trfase_C_sf"/>
</dbReference>
<dbReference type="CDD" id="cd00570">
    <property type="entry name" value="GST_N_family"/>
    <property type="match status" value="1"/>
</dbReference>
<dbReference type="InterPro" id="IPR004045">
    <property type="entry name" value="Glutathione_S-Trfase_N"/>
</dbReference>
<dbReference type="Proteomes" id="UP000324907">
    <property type="component" value="Unassembled WGS sequence"/>
</dbReference>
<dbReference type="EMBL" id="VLTM01000045">
    <property type="protein sequence ID" value="KAA0160358.1"/>
    <property type="molecule type" value="Genomic_DNA"/>
</dbReference>
<evidence type="ECO:0008006" key="12">
    <source>
        <dbReference type="Google" id="ProtNLM"/>
    </source>
</evidence>
<protein>
    <recommendedName>
        <fullName evidence="12">GST N-terminal domain-containing protein</fullName>
    </recommendedName>
</protein>
<dbReference type="PANTHER" id="PTHR44051:SF8">
    <property type="entry name" value="GLUTATHIONE S-TRANSFERASE GSTA"/>
    <property type="match status" value="1"/>
</dbReference>
<evidence type="ECO:0000256" key="1">
    <source>
        <dbReference type="ARBA" id="ARBA00007409"/>
    </source>
</evidence>
<dbReference type="Proteomes" id="UP000325113">
    <property type="component" value="Unassembled WGS sequence"/>
</dbReference>
<reference evidence="9 10" key="1">
    <citation type="submission" date="2019-07" db="EMBL/GenBank/DDBJ databases">
        <title>Genomes of Cafeteria roenbergensis.</title>
        <authorList>
            <person name="Fischer M.G."/>
            <person name="Hackl T."/>
            <person name="Roman M."/>
        </authorList>
    </citation>
    <scope>NUCLEOTIDE SEQUENCE [LARGE SCALE GENOMIC DNA]</scope>
    <source>
        <strain evidence="6 11">Cflag</strain>
        <strain evidence="8 9">E4-10P</strain>
        <strain evidence="7 10">RCC970-E3</strain>
    </source>
</reference>
<dbReference type="Pfam" id="PF13409">
    <property type="entry name" value="GST_N_2"/>
    <property type="match status" value="1"/>
</dbReference>
<comment type="similarity">
    <text evidence="1">Belongs to the GST superfamily.</text>
</comment>
<dbReference type="EMBL" id="VLTL01000098">
    <property type="protein sequence ID" value="KAA0161194.1"/>
    <property type="molecule type" value="Genomic_DNA"/>
</dbReference>